<organism evidence="6 7">
    <name type="scientific">Pseudomonas fluorescens</name>
    <dbReference type="NCBI Taxonomy" id="294"/>
    <lineage>
        <taxon>Bacteria</taxon>
        <taxon>Pseudomonadati</taxon>
        <taxon>Pseudomonadota</taxon>
        <taxon>Gammaproteobacteria</taxon>
        <taxon>Pseudomonadales</taxon>
        <taxon>Pseudomonadaceae</taxon>
        <taxon>Pseudomonas</taxon>
    </lineage>
</organism>
<feature type="domain" description="6-phosphogluconate dehydrogenase NADP-binding" evidence="4">
    <location>
        <begin position="5"/>
        <end position="157"/>
    </location>
</feature>
<dbReference type="AlphaFoldDB" id="A0A5E7ALY3"/>
<evidence type="ECO:0000259" key="4">
    <source>
        <dbReference type="Pfam" id="PF03446"/>
    </source>
</evidence>
<dbReference type="Gene3D" id="3.40.50.720">
    <property type="entry name" value="NAD(P)-binding Rossmann-like Domain"/>
    <property type="match status" value="1"/>
</dbReference>
<dbReference type="InterPro" id="IPR013328">
    <property type="entry name" value="6PGD_dom2"/>
</dbReference>
<keyword evidence="1 6" id="KW-0560">Oxidoreductase</keyword>
<dbReference type="Proteomes" id="UP000326557">
    <property type="component" value="Unassembled WGS sequence"/>
</dbReference>
<accession>A0A5E7ALY3</accession>
<dbReference type="GO" id="GO:0008679">
    <property type="term" value="F:2-hydroxy-3-oxopropionate reductase activity"/>
    <property type="evidence" value="ECO:0007669"/>
    <property type="project" value="UniProtKB-EC"/>
</dbReference>
<feature type="domain" description="3-hydroxyisobutyrate dehydrogenase-like NAD-binding" evidence="5">
    <location>
        <begin position="165"/>
        <end position="286"/>
    </location>
</feature>
<dbReference type="SUPFAM" id="SSF48179">
    <property type="entry name" value="6-phosphogluconate dehydrogenase C-terminal domain-like"/>
    <property type="match status" value="1"/>
</dbReference>
<dbReference type="EC" id="1.1.1.60" evidence="6"/>
<dbReference type="Pfam" id="PF14833">
    <property type="entry name" value="NAD_binding_11"/>
    <property type="match status" value="1"/>
</dbReference>
<reference evidence="6 7" key="1">
    <citation type="submission" date="2019-09" db="EMBL/GenBank/DDBJ databases">
        <authorList>
            <person name="Chandra G."/>
            <person name="Truman W A."/>
        </authorList>
    </citation>
    <scope>NUCLEOTIDE SEQUENCE [LARGE SCALE GENOMIC DNA]</scope>
    <source>
        <strain evidence="6">PS704</strain>
    </source>
</reference>
<dbReference type="Gene3D" id="1.10.1040.10">
    <property type="entry name" value="N-(1-d-carboxylethyl)-l-norvaline Dehydrogenase, domain 2"/>
    <property type="match status" value="1"/>
</dbReference>
<sequence>MRSITIGIVGLGQIGLPIATNLLAAGFRVVGYRRSNPEAFVQLGGIAMSSPAQVANESDYILTCLPNEAAQIEVMDGRQGLLNALQPGHTLIETGTYRRCFKLRLAERIKNRGARILEAEISGSPLAVLQRKASLFIGGDEQLIEHCKPVLDSITSIHFRIGEFGSAVTMKLIANYLLTIHTVAAAEALNLGVKAGFSADKIIEMIRQSAGGSTMFASRAPIMASRKFQPAPGALVTFDKSLRMASELVEELGCASPLFSVAQSYFLRASDNGMENDDISAVIKLIETDSRAHPKEEGTHGAGNLFRKRALI</sequence>
<dbReference type="Pfam" id="PF03446">
    <property type="entry name" value="NAD_binding_2"/>
    <property type="match status" value="1"/>
</dbReference>
<dbReference type="InterPro" id="IPR036291">
    <property type="entry name" value="NAD(P)-bd_dom_sf"/>
</dbReference>
<name>A0A5E7ALY3_PSEFL</name>
<keyword evidence="2" id="KW-0520">NAD</keyword>
<dbReference type="SUPFAM" id="SSF51735">
    <property type="entry name" value="NAD(P)-binding Rossmann-fold domains"/>
    <property type="match status" value="1"/>
</dbReference>
<evidence type="ECO:0000259" key="5">
    <source>
        <dbReference type="Pfam" id="PF14833"/>
    </source>
</evidence>
<dbReference type="PANTHER" id="PTHR43060">
    <property type="entry name" value="3-HYDROXYISOBUTYRATE DEHYDROGENASE-LIKE 1, MITOCHONDRIAL-RELATED"/>
    <property type="match status" value="1"/>
</dbReference>
<evidence type="ECO:0000313" key="6">
    <source>
        <dbReference type="EMBL" id="VVN79515.1"/>
    </source>
</evidence>
<dbReference type="EMBL" id="CABVHP010000002">
    <property type="protein sequence ID" value="VVN79515.1"/>
    <property type="molecule type" value="Genomic_DNA"/>
</dbReference>
<evidence type="ECO:0000313" key="7">
    <source>
        <dbReference type="Proteomes" id="UP000326557"/>
    </source>
</evidence>
<gene>
    <name evidence="6" type="primary">garR_2</name>
    <name evidence="6" type="ORF">PS704_00988</name>
</gene>
<dbReference type="RefSeq" id="WP_150636792.1">
    <property type="nucleotide sequence ID" value="NZ_CABVHP010000002.1"/>
</dbReference>
<dbReference type="InterPro" id="IPR006115">
    <property type="entry name" value="6PGDH_NADP-bd"/>
</dbReference>
<dbReference type="InterPro" id="IPR029154">
    <property type="entry name" value="HIBADH-like_NADP-bd"/>
</dbReference>
<dbReference type="PIRSF" id="PIRSF000103">
    <property type="entry name" value="HIBADH"/>
    <property type="match status" value="1"/>
</dbReference>
<protein>
    <submittedName>
        <fullName evidence="6">2-hydroxy-3-oxopropionate reductase</fullName>
        <ecNumber evidence="6">1.1.1.60</ecNumber>
    </submittedName>
</protein>
<dbReference type="OrthoDB" id="9786703at2"/>
<dbReference type="GO" id="GO:0051287">
    <property type="term" value="F:NAD binding"/>
    <property type="evidence" value="ECO:0007669"/>
    <property type="project" value="InterPro"/>
</dbReference>
<feature type="active site" evidence="3">
    <location>
        <position position="171"/>
    </location>
</feature>
<proteinExistence type="predicted"/>
<dbReference type="GO" id="GO:0050661">
    <property type="term" value="F:NADP binding"/>
    <property type="evidence" value="ECO:0007669"/>
    <property type="project" value="InterPro"/>
</dbReference>
<evidence type="ECO:0000256" key="3">
    <source>
        <dbReference type="PIRSR" id="PIRSR000103-1"/>
    </source>
</evidence>
<dbReference type="InterPro" id="IPR008927">
    <property type="entry name" value="6-PGluconate_DH-like_C_sf"/>
</dbReference>
<evidence type="ECO:0000256" key="2">
    <source>
        <dbReference type="ARBA" id="ARBA00023027"/>
    </source>
</evidence>
<evidence type="ECO:0000256" key="1">
    <source>
        <dbReference type="ARBA" id="ARBA00023002"/>
    </source>
</evidence>
<dbReference type="InterPro" id="IPR015815">
    <property type="entry name" value="HIBADH-related"/>
</dbReference>
<dbReference type="PANTHER" id="PTHR43060:SF15">
    <property type="entry name" value="3-HYDROXYISOBUTYRATE DEHYDROGENASE-LIKE 1, MITOCHONDRIAL-RELATED"/>
    <property type="match status" value="1"/>
</dbReference>